<dbReference type="RefSeq" id="WP_162424821.1">
    <property type="nucleotide sequence ID" value="NZ_WVIE01000028.1"/>
</dbReference>
<evidence type="ECO:0000313" key="2">
    <source>
        <dbReference type="Proteomes" id="UP000646053"/>
    </source>
</evidence>
<sequence>MLKISDLSYLEEMSENSDIEGGNYSFKYGNLASLSQGANATVGNAFGWKSWSIGNVAIALNIATITQISL</sequence>
<keyword evidence="2" id="KW-1185">Reference proteome</keyword>
<protein>
    <submittedName>
        <fullName evidence="1">Uncharacterized protein</fullName>
    </submittedName>
</protein>
<dbReference type="EMBL" id="WVIE01000028">
    <property type="protein sequence ID" value="NDJ19291.1"/>
    <property type="molecule type" value="Genomic_DNA"/>
</dbReference>
<comment type="caution">
    <text evidence="1">The sequence shown here is derived from an EMBL/GenBank/DDBJ whole genome shotgun (WGS) entry which is preliminary data.</text>
</comment>
<evidence type="ECO:0000313" key="1">
    <source>
        <dbReference type="EMBL" id="NDJ19291.1"/>
    </source>
</evidence>
<accession>A0A8J7Z6Y7</accession>
<organism evidence="1 2">
    <name type="scientific">Myxacorys almedinensis A</name>
    <dbReference type="NCBI Taxonomy" id="2690445"/>
    <lineage>
        <taxon>Bacteria</taxon>
        <taxon>Bacillati</taxon>
        <taxon>Cyanobacteriota</taxon>
        <taxon>Cyanophyceae</taxon>
        <taxon>Leptolyngbyales</taxon>
        <taxon>Leptolyngbyaceae</taxon>
        <taxon>Myxacorys</taxon>
        <taxon>Myxacorys almedinensis</taxon>
    </lineage>
</organism>
<dbReference type="Proteomes" id="UP000646053">
    <property type="component" value="Unassembled WGS sequence"/>
</dbReference>
<gene>
    <name evidence="1" type="ORF">GS601_18675</name>
</gene>
<proteinExistence type="predicted"/>
<reference evidence="1" key="1">
    <citation type="submission" date="2019-12" db="EMBL/GenBank/DDBJ databases">
        <title>High-Quality draft genome sequences of three cyanobacteria isolated from the limestone walls of the Old Cathedral of Coimbra.</title>
        <authorList>
            <person name="Tiago I."/>
            <person name="Soares F."/>
            <person name="Portugal A."/>
        </authorList>
    </citation>
    <scope>NUCLEOTIDE SEQUENCE</scope>
    <source>
        <strain evidence="1">A</strain>
    </source>
</reference>
<dbReference type="AlphaFoldDB" id="A0A8J7Z6Y7"/>
<name>A0A8J7Z6Y7_9CYAN</name>